<name>A0A8J2HD85_COTCN</name>
<sequence length="151" mass="18149">MDKLISSDENLRQIINDFKINFIEKELQKCFIEFGNYKMTMYDFFMHVFDPKKLKLLAREEDLPDALSKVFKKILETSSHFYYLLFEKPIKLRIEDARIKLKLLEYLEKISSLRVAIPLPFELVLDIVEYLNIIHLYMFMQAFYSSCLNIV</sequence>
<keyword evidence="2" id="KW-1185">Reference proteome</keyword>
<protein>
    <submittedName>
        <fullName evidence="1">Uncharacterized protein</fullName>
    </submittedName>
</protein>
<gene>
    <name evidence="1" type="ORF">HICCMSTLAB_LOCUS5978</name>
</gene>
<dbReference type="EMBL" id="CAJNRD030001120">
    <property type="protein sequence ID" value="CAG5092208.1"/>
    <property type="molecule type" value="Genomic_DNA"/>
</dbReference>
<dbReference type="Proteomes" id="UP000786811">
    <property type="component" value="Unassembled WGS sequence"/>
</dbReference>
<dbReference type="AlphaFoldDB" id="A0A8J2HD85"/>
<proteinExistence type="predicted"/>
<reference evidence="1" key="1">
    <citation type="submission" date="2021-04" db="EMBL/GenBank/DDBJ databases">
        <authorList>
            <person name="Chebbi M.A.C M."/>
        </authorList>
    </citation>
    <scope>NUCLEOTIDE SEQUENCE</scope>
</reference>
<comment type="caution">
    <text evidence="1">The sequence shown here is derived from an EMBL/GenBank/DDBJ whole genome shotgun (WGS) entry which is preliminary data.</text>
</comment>
<accession>A0A8J2HD85</accession>
<evidence type="ECO:0000313" key="1">
    <source>
        <dbReference type="EMBL" id="CAG5092208.1"/>
    </source>
</evidence>
<evidence type="ECO:0000313" key="2">
    <source>
        <dbReference type="Proteomes" id="UP000786811"/>
    </source>
</evidence>
<organism evidence="1 2">
    <name type="scientific">Cotesia congregata</name>
    <name type="common">Parasitoid wasp</name>
    <name type="synonym">Apanteles congregatus</name>
    <dbReference type="NCBI Taxonomy" id="51543"/>
    <lineage>
        <taxon>Eukaryota</taxon>
        <taxon>Metazoa</taxon>
        <taxon>Ecdysozoa</taxon>
        <taxon>Arthropoda</taxon>
        <taxon>Hexapoda</taxon>
        <taxon>Insecta</taxon>
        <taxon>Pterygota</taxon>
        <taxon>Neoptera</taxon>
        <taxon>Endopterygota</taxon>
        <taxon>Hymenoptera</taxon>
        <taxon>Apocrita</taxon>
        <taxon>Ichneumonoidea</taxon>
        <taxon>Braconidae</taxon>
        <taxon>Microgastrinae</taxon>
        <taxon>Cotesia</taxon>
    </lineage>
</organism>